<keyword evidence="1" id="KW-0732">Signal</keyword>
<reference evidence="3 4" key="1">
    <citation type="submission" date="2021-03" db="EMBL/GenBank/DDBJ databases">
        <authorList>
            <person name="King G.J."/>
            <person name="Bancroft I."/>
            <person name="Baten A."/>
            <person name="Bloomfield J."/>
            <person name="Borpatragohain P."/>
            <person name="He Z."/>
            <person name="Irish N."/>
            <person name="Irwin J."/>
            <person name="Liu K."/>
            <person name="Mauleon R.P."/>
            <person name="Moore J."/>
            <person name="Morris R."/>
            <person name="Ostergaard L."/>
            <person name="Wang B."/>
            <person name="Wells R."/>
        </authorList>
    </citation>
    <scope>NUCLEOTIDE SEQUENCE [LARGE SCALE GENOMIC DNA]</scope>
    <source>
        <strain evidence="3">R-o-18</strain>
        <tissue evidence="3">Leaf</tissue>
    </source>
</reference>
<dbReference type="Proteomes" id="UP000823674">
    <property type="component" value="Chromosome A02"/>
</dbReference>
<feature type="chain" id="PRO_5045030095" evidence="1">
    <location>
        <begin position="21"/>
        <end position="62"/>
    </location>
</feature>
<name>A0ABQ7NLG6_BRACM</name>
<sequence>MCLGHFVTPVVILFDHLAFAGSNQTWKKWGRGKNQETQRPTKIPENGRLCVLLCSDPGQKNE</sequence>
<comment type="caution">
    <text evidence="3">The sequence shown here is derived from an EMBL/GenBank/DDBJ whole genome shotgun (WGS) entry which is preliminary data.</text>
</comment>
<dbReference type="EMBL" id="JADBGQ010000002">
    <property type="protein sequence ID" value="KAG5411725.1"/>
    <property type="molecule type" value="Genomic_DNA"/>
</dbReference>
<protein>
    <submittedName>
        <fullName evidence="3">Uncharacterized protein</fullName>
    </submittedName>
</protein>
<keyword evidence="4" id="KW-1185">Reference proteome</keyword>
<gene>
    <name evidence="3" type="primary">A02g511490.1_BraROA</name>
    <name evidence="2" type="synonym">A07g508980.1_BraROA</name>
    <name evidence="3" type="ORF">IGI04_008044</name>
    <name evidence="2" type="ORF">IGI04_028930</name>
</gene>
<evidence type="ECO:0000313" key="4">
    <source>
        <dbReference type="Proteomes" id="UP000823674"/>
    </source>
</evidence>
<dbReference type="Proteomes" id="UP000823674">
    <property type="component" value="Chromosome A07"/>
</dbReference>
<evidence type="ECO:0000313" key="2">
    <source>
        <dbReference type="EMBL" id="KAG5381088.1"/>
    </source>
</evidence>
<accession>A0ABQ7NLG6</accession>
<organism evidence="3 4">
    <name type="scientific">Brassica rapa subsp. trilocularis</name>
    <dbReference type="NCBI Taxonomy" id="1813537"/>
    <lineage>
        <taxon>Eukaryota</taxon>
        <taxon>Viridiplantae</taxon>
        <taxon>Streptophyta</taxon>
        <taxon>Embryophyta</taxon>
        <taxon>Tracheophyta</taxon>
        <taxon>Spermatophyta</taxon>
        <taxon>Magnoliopsida</taxon>
        <taxon>eudicotyledons</taxon>
        <taxon>Gunneridae</taxon>
        <taxon>Pentapetalae</taxon>
        <taxon>rosids</taxon>
        <taxon>malvids</taxon>
        <taxon>Brassicales</taxon>
        <taxon>Brassicaceae</taxon>
        <taxon>Brassiceae</taxon>
        <taxon>Brassica</taxon>
    </lineage>
</organism>
<dbReference type="EMBL" id="JADBGQ010000009">
    <property type="protein sequence ID" value="KAG5381088.1"/>
    <property type="molecule type" value="Genomic_DNA"/>
</dbReference>
<evidence type="ECO:0000313" key="3">
    <source>
        <dbReference type="EMBL" id="KAG5411725.1"/>
    </source>
</evidence>
<evidence type="ECO:0000256" key="1">
    <source>
        <dbReference type="SAM" id="SignalP"/>
    </source>
</evidence>
<feature type="signal peptide" evidence="1">
    <location>
        <begin position="1"/>
        <end position="20"/>
    </location>
</feature>
<proteinExistence type="predicted"/>